<keyword evidence="6 8" id="KW-1133">Transmembrane helix</keyword>
<evidence type="ECO:0000256" key="6">
    <source>
        <dbReference type="ARBA" id="ARBA00022989"/>
    </source>
</evidence>
<keyword evidence="3" id="KW-0813">Transport</keyword>
<dbReference type="Proteomes" id="UP000250321">
    <property type="component" value="Unassembled WGS sequence"/>
</dbReference>
<evidence type="ECO:0000256" key="7">
    <source>
        <dbReference type="ARBA" id="ARBA00023136"/>
    </source>
</evidence>
<gene>
    <name evidence="9" type="ORF">Pyn_14372</name>
</gene>
<dbReference type="EMBL" id="PJQY01003194">
    <property type="protein sequence ID" value="PQM39406.1"/>
    <property type="molecule type" value="Genomic_DNA"/>
</dbReference>
<keyword evidence="4 8" id="KW-0812">Transmembrane</keyword>
<evidence type="ECO:0000256" key="5">
    <source>
        <dbReference type="ARBA" id="ARBA00022970"/>
    </source>
</evidence>
<accession>A0A314URN0</accession>
<evidence type="ECO:0000256" key="3">
    <source>
        <dbReference type="ARBA" id="ARBA00022448"/>
    </source>
</evidence>
<keyword evidence="5" id="KW-0029">Amino-acid transport</keyword>
<keyword evidence="10" id="KW-1185">Reference proteome</keyword>
<dbReference type="PANTHER" id="PTHR33228">
    <property type="entry name" value="PROTEIN GLUTAMINE DUMPER 4-RELATED"/>
    <property type="match status" value="1"/>
</dbReference>
<evidence type="ECO:0000313" key="10">
    <source>
        <dbReference type="Proteomes" id="UP000250321"/>
    </source>
</evidence>
<dbReference type="AlphaFoldDB" id="A0A314URN0"/>
<dbReference type="GO" id="GO:0080143">
    <property type="term" value="P:regulation of amino acid export"/>
    <property type="evidence" value="ECO:0007669"/>
    <property type="project" value="InterPro"/>
</dbReference>
<dbReference type="OrthoDB" id="770444at2759"/>
<feature type="transmembrane region" description="Helical" evidence="8">
    <location>
        <begin position="27"/>
        <end position="48"/>
    </location>
</feature>
<evidence type="ECO:0000256" key="8">
    <source>
        <dbReference type="SAM" id="Phobius"/>
    </source>
</evidence>
<protein>
    <submittedName>
        <fullName evidence="9">Uncharacterized protein</fullName>
    </submittedName>
</protein>
<evidence type="ECO:0000256" key="4">
    <source>
        <dbReference type="ARBA" id="ARBA00022692"/>
    </source>
</evidence>
<sequence>MSSASSTTSPISSPARIQQLWKSPLPYLFGSLGLMLVLISVALVILFCSYRKPSLSDDEDEEKPAKPMNAVLDDERMIAIVIMAGEDKPTHLATEIIITSPTCYCSCSSETDQKA</sequence>
<reference evidence="9 10" key="1">
    <citation type="submission" date="2018-02" db="EMBL/GenBank/DDBJ databases">
        <title>Draft genome of wild Prunus yedoensis var. nudiflora.</title>
        <authorList>
            <person name="Baek S."/>
            <person name="Kim J.-H."/>
            <person name="Choi K."/>
            <person name="Kim G.-B."/>
            <person name="Cho A."/>
            <person name="Jang H."/>
            <person name="Shin C.-H."/>
            <person name="Yu H.-J."/>
            <person name="Mun J.-H."/>
        </authorList>
    </citation>
    <scope>NUCLEOTIDE SEQUENCE [LARGE SCALE GENOMIC DNA]</scope>
    <source>
        <strain evidence="10">cv. Jeju island</strain>
        <tissue evidence="9">Leaf</tissue>
    </source>
</reference>
<comment type="subcellular location">
    <subcellularLocation>
        <location evidence="1">Membrane</location>
        <topology evidence="1">Single-pass membrane protein</topology>
    </subcellularLocation>
</comment>
<evidence type="ECO:0000313" key="9">
    <source>
        <dbReference type="EMBL" id="PQM39406.1"/>
    </source>
</evidence>
<evidence type="ECO:0000256" key="2">
    <source>
        <dbReference type="ARBA" id="ARBA00009977"/>
    </source>
</evidence>
<proteinExistence type="inferred from homology"/>
<evidence type="ECO:0000256" key="1">
    <source>
        <dbReference type="ARBA" id="ARBA00004167"/>
    </source>
</evidence>
<organism evidence="9 10">
    <name type="scientific">Prunus yedoensis var. nudiflora</name>
    <dbReference type="NCBI Taxonomy" id="2094558"/>
    <lineage>
        <taxon>Eukaryota</taxon>
        <taxon>Viridiplantae</taxon>
        <taxon>Streptophyta</taxon>
        <taxon>Embryophyta</taxon>
        <taxon>Tracheophyta</taxon>
        <taxon>Spermatophyta</taxon>
        <taxon>Magnoliopsida</taxon>
        <taxon>eudicotyledons</taxon>
        <taxon>Gunneridae</taxon>
        <taxon>Pentapetalae</taxon>
        <taxon>rosids</taxon>
        <taxon>fabids</taxon>
        <taxon>Rosales</taxon>
        <taxon>Rosaceae</taxon>
        <taxon>Amygdaloideae</taxon>
        <taxon>Amygdaleae</taxon>
        <taxon>Prunus</taxon>
    </lineage>
</organism>
<dbReference type="InterPro" id="IPR040359">
    <property type="entry name" value="GDU"/>
</dbReference>
<comment type="similarity">
    <text evidence="2">Belongs to the GLUTAMINE DUMPER 1 (TC 9.B.60) family.</text>
</comment>
<dbReference type="STRING" id="2094558.A0A314URN0"/>
<comment type="caution">
    <text evidence="9">The sequence shown here is derived from an EMBL/GenBank/DDBJ whole genome shotgun (WGS) entry which is preliminary data.</text>
</comment>
<keyword evidence="7 8" id="KW-0472">Membrane</keyword>
<dbReference type="GO" id="GO:0016020">
    <property type="term" value="C:membrane"/>
    <property type="evidence" value="ECO:0007669"/>
    <property type="project" value="UniProtKB-SubCell"/>
</dbReference>
<dbReference type="GO" id="GO:0006865">
    <property type="term" value="P:amino acid transport"/>
    <property type="evidence" value="ECO:0007669"/>
    <property type="project" value="UniProtKB-KW"/>
</dbReference>
<name>A0A314URN0_PRUYE</name>
<dbReference type="PANTHER" id="PTHR33228:SF80">
    <property type="entry name" value="PROTEIN, PUTATIVE-RELATED"/>
    <property type="match status" value="1"/>
</dbReference>